<dbReference type="EMBL" id="MNCJ02000327">
    <property type="protein sequence ID" value="KAF5776991.1"/>
    <property type="molecule type" value="Genomic_DNA"/>
</dbReference>
<comment type="caution">
    <text evidence="1">The sequence shown here is derived from an EMBL/GenBank/DDBJ whole genome shotgun (WGS) entry which is preliminary data.</text>
</comment>
<gene>
    <name evidence="1" type="ORF">HanXRQr2_Chr12g0530391</name>
</gene>
<proteinExistence type="predicted"/>
<keyword evidence="2" id="KW-1185">Reference proteome</keyword>
<evidence type="ECO:0000313" key="1">
    <source>
        <dbReference type="EMBL" id="KAF5776991.1"/>
    </source>
</evidence>
<organism evidence="1 2">
    <name type="scientific">Helianthus annuus</name>
    <name type="common">Common sunflower</name>
    <dbReference type="NCBI Taxonomy" id="4232"/>
    <lineage>
        <taxon>Eukaryota</taxon>
        <taxon>Viridiplantae</taxon>
        <taxon>Streptophyta</taxon>
        <taxon>Embryophyta</taxon>
        <taxon>Tracheophyta</taxon>
        <taxon>Spermatophyta</taxon>
        <taxon>Magnoliopsida</taxon>
        <taxon>eudicotyledons</taxon>
        <taxon>Gunneridae</taxon>
        <taxon>Pentapetalae</taxon>
        <taxon>asterids</taxon>
        <taxon>campanulids</taxon>
        <taxon>Asterales</taxon>
        <taxon>Asteraceae</taxon>
        <taxon>Asteroideae</taxon>
        <taxon>Heliantheae alliance</taxon>
        <taxon>Heliantheae</taxon>
        <taxon>Helianthus</taxon>
    </lineage>
</organism>
<name>A0A9K3EQ95_HELAN</name>
<sequence>MNVTFILLSMSRPAMVEFGDRDEGERAKRTKTFVQLTRRLARLQMLTLIGCFSTGNRSASLNFFFFKVN</sequence>
<evidence type="ECO:0000313" key="2">
    <source>
        <dbReference type="Proteomes" id="UP000215914"/>
    </source>
</evidence>
<dbReference type="AlphaFoldDB" id="A0A9K3EQ95"/>
<dbReference type="Gramene" id="mRNA:HanXRQr2_Chr12g0530391">
    <property type="protein sequence ID" value="CDS:HanXRQr2_Chr12g0530391.1"/>
    <property type="gene ID" value="HanXRQr2_Chr12g0530391"/>
</dbReference>
<reference evidence="1" key="2">
    <citation type="submission" date="2020-06" db="EMBL/GenBank/DDBJ databases">
        <title>Helianthus annuus Genome sequencing and assembly Release 2.</title>
        <authorList>
            <person name="Gouzy J."/>
            <person name="Langlade N."/>
            <person name="Munos S."/>
        </authorList>
    </citation>
    <scope>NUCLEOTIDE SEQUENCE</scope>
    <source>
        <tissue evidence="1">Leaves</tissue>
    </source>
</reference>
<dbReference type="Proteomes" id="UP000215914">
    <property type="component" value="Unassembled WGS sequence"/>
</dbReference>
<reference evidence="1" key="1">
    <citation type="journal article" date="2017" name="Nature">
        <title>The sunflower genome provides insights into oil metabolism, flowering and Asterid evolution.</title>
        <authorList>
            <person name="Badouin H."/>
            <person name="Gouzy J."/>
            <person name="Grassa C.J."/>
            <person name="Murat F."/>
            <person name="Staton S.E."/>
            <person name="Cottret L."/>
            <person name="Lelandais-Briere C."/>
            <person name="Owens G.L."/>
            <person name="Carrere S."/>
            <person name="Mayjonade B."/>
            <person name="Legrand L."/>
            <person name="Gill N."/>
            <person name="Kane N.C."/>
            <person name="Bowers J.E."/>
            <person name="Hubner S."/>
            <person name="Bellec A."/>
            <person name="Berard A."/>
            <person name="Berges H."/>
            <person name="Blanchet N."/>
            <person name="Boniface M.C."/>
            <person name="Brunel D."/>
            <person name="Catrice O."/>
            <person name="Chaidir N."/>
            <person name="Claudel C."/>
            <person name="Donnadieu C."/>
            <person name="Faraut T."/>
            <person name="Fievet G."/>
            <person name="Helmstetter N."/>
            <person name="King M."/>
            <person name="Knapp S.J."/>
            <person name="Lai Z."/>
            <person name="Le Paslier M.C."/>
            <person name="Lippi Y."/>
            <person name="Lorenzon L."/>
            <person name="Mandel J.R."/>
            <person name="Marage G."/>
            <person name="Marchand G."/>
            <person name="Marquand E."/>
            <person name="Bret-Mestries E."/>
            <person name="Morien E."/>
            <person name="Nambeesan S."/>
            <person name="Nguyen T."/>
            <person name="Pegot-Espagnet P."/>
            <person name="Pouilly N."/>
            <person name="Raftis F."/>
            <person name="Sallet E."/>
            <person name="Schiex T."/>
            <person name="Thomas J."/>
            <person name="Vandecasteele C."/>
            <person name="Vares D."/>
            <person name="Vear F."/>
            <person name="Vautrin S."/>
            <person name="Crespi M."/>
            <person name="Mangin B."/>
            <person name="Burke J.M."/>
            <person name="Salse J."/>
            <person name="Munos S."/>
            <person name="Vincourt P."/>
            <person name="Rieseberg L.H."/>
            <person name="Langlade N.B."/>
        </authorList>
    </citation>
    <scope>NUCLEOTIDE SEQUENCE</scope>
    <source>
        <tissue evidence="1">Leaves</tissue>
    </source>
</reference>
<protein>
    <submittedName>
        <fullName evidence="1">Uncharacterized protein</fullName>
    </submittedName>
</protein>
<accession>A0A9K3EQ95</accession>